<comment type="caution">
    <text evidence="1">The sequence shown here is derived from an EMBL/GenBank/DDBJ whole genome shotgun (WGS) entry which is preliminary data.</text>
</comment>
<dbReference type="EMBL" id="JADNRY010000002">
    <property type="protein sequence ID" value="KAF9078212.1"/>
    <property type="molecule type" value="Genomic_DNA"/>
</dbReference>
<name>A0A9P5UGB7_9AGAR</name>
<evidence type="ECO:0000313" key="1">
    <source>
        <dbReference type="EMBL" id="KAF9078212.1"/>
    </source>
</evidence>
<protein>
    <submittedName>
        <fullName evidence="1">Uncharacterized protein</fullName>
    </submittedName>
</protein>
<gene>
    <name evidence="1" type="ORF">BDP27DRAFT_1310993</name>
</gene>
<dbReference type="AlphaFoldDB" id="A0A9P5UGB7"/>
<organism evidence="1 2">
    <name type="scientific">Rhodocollybia butyracea</name>
    <dbReference type="NCBI Taxonomy" id="206335"/>
    <lineage>
        <taxon>Eukaryota</taxon>
        <taxon>Fungi</taxon>
        <taxon>Dikarya</taxon>
        <taxon>Basidiomycota</taxon>
        <taxon>Agaricomycotina</taxon>
        <taxon>Agaricomycetes</taxon>
        <taxon>Agaricomycetidae</taxon>
        <taxon>Agaricales</taxon>
        <taxon>Marasmiineae</taxon>
        <taxon>Omphalotaceae</taxon>
        <taxon>Rhodocollybia</taxon>
    </lineage>
</organism>
<sequence length="68" mass="7736">MLLDFSMPLYIECMPDNLQSTGCSNRREVLTAPVRPSFFPSSKGVSRISTSISRVHKVLVYKARKYLL</sequence>
<evidence type="ECO:0000313" key="2">
    <source>
        <dbReference type="Proteomes" id="UP000772434"/>
    </source>
</evidence>
<proteinExistence type="predicted"/>
<keyword evidence="2" id="KW-1185">Reference proteome</keyword>
<reference evidence="1" key="1">
    <citation type="submission" date="2020-11" db="EMBL/GenBank/DDBJ databases">
        <authorList>
            <consortium name="DOE Joint Genome Institute"/>
            <person name="Ahrendt S."/>
            <person name="Riley R."/>
            <person name="Andreopoulos W."/>
            <person name="Labutti K."/>
            <person name="Pangilinan J."/>
            <person name="Ruiz-Duenas F.J."/>
            <person name="Barrasa J.M."/>
            <person name="Sanchez-Garcia M."/>
            <person name="Camarero S."/>
            <person name="Miyauchi S."/>
            <person name="Serrano A."/>
            <person name="Linde D."/>
            <person name="Babiker R."/>
            <person name="Drula E."/>
            <person name="Ayuso-Fernandez I."/>
            <person name="Pacheco R."/>
            <person name="Padilla G."/>
            <person name="Ferreira P."/>
            <person name="Barriuso J."/>
            <person name="Kellner H."/>
            <person name="Castanera R."/>
            <person name="Alfaro M."/>
            <person name="Ramirez L."/>
            <person name="Pisabarro A.G."/>
            <person name="Kuo A."/>
            <person name="Tritt A."/>
            <person name="Lipzen A."/>
            <person name="He G."/>
            <person name="Yan M."/>
            <person name="Ng V."/>
            <person name="Cullen D."/>
            <person name="Martin F."/>
            <person name="Rosso M.-N."/>
            <person name="Henrissat B."/>
            <person name="Hibbett D."/>
            <person name="Martinez A.T."/>
            <person name="Grigoriev I.V."/>
        </authorList>
    </citation>
    <scope>NUCLEOTIDE SEQUENCE</scope>
    <source>
        <strain evidence="1">AH 40177</strain>
    </source>
</reference>
<accession>A0A9P5UGB7</accession>
<dbReference type="Proteomes" id="UP000772434">
    <property type="component" value="Unassembled WGS sequence"/>
</dbReference>